<comment type="caution">
    <text evidence="1">The sequence shown here is derived from an EMBL/GenBank/DDBJ whole genome shotgun (WGS) entry which is preliminary data.</text>
</comment>
<keyword evidence="2" id="KW-1185">Reference proteome</keyword>
<proteinExistence type="predicted"/>
<accession>A0ABR2P3Y9</accession>
<evidence type="ECO:0000313" key="1">
    <source>
        <dbReference type="EMBL" id="KAK8983173.1"/>
    </source>
</evidence>
<name>A0ABR2P3Y9_9ROSI</name>
<reference evidence="1 2" key="1">
    <citation type="journal article" date="2024" name="G3 (Bethesda)">
        <title>Genome assembly of Hibiscus sabdariffa L. provides insights into metabolisms of medicinal natural products.</title>
        <authorList>
            <person name="Kim T."/>
        </authorList>
    </citation>
    <scope>NUCLEOTIDE SEQUENCE [LARGE SCALE GENOMIC DNA]</scope>
    <source>
        <strain evidence="1">TK-2024</strain>
        <tissue evidence="1">Old leaves</tissue>
    </source>
</reference>
<evidence type="ECO:0000313" key="2">
    <source>
        <dbReference type="Proteomes" id="UP001396334"/>
    </source>
</evidence>
<dbReference type="Proteomes" id="UP001396334">
    <property type="component" value="Unassembled WGS sequence"/>
</dbReference>
<protein>
    <submittedName>
        <fullName evidence="1">Uncharacterized protein</fullName>
    </submittedName>
</protein>
<dbReference type="EMBL" id="JBBPBN010000082">
    <property type="protein sequence ID" value="KAK8983173.1"/>
    <property type="molecule type" value="Genomic_DNA"/>
</dbReference>
<organism evidence="1 2">
    <name type="scientific">Hibiscus sabdariffa</name>
    <name type="common">roselle</name>
    <dbReference type="NCBI Taxonomy" id="183260"/>
    <lineage>
        <taxon>Eukaryota</taxon>
        <taxon>Viridiplantae</taxon>
        <taxon>Streptophyta</taxon>
        <taxon>Embryophyta</taxon>
        <taxon>Tracheophyta</taxon>
        <taxon>Spermatophyta</taxon>
        <taxon>Magnoliopsida</taxon>
        <taxon>eudicotyledons</taxon>
        <taxon>Gunneridae</taxon>
        <taxon>Pentapetalae</taxon>
        <taxon>rosids</taxon>
        <taxon>malvids</taxon>
        <taxon>Malvales</taxon>
        <taxon>Malvaceae</taxon>
        <taxon>Malvoideae</taxon>
        <taxon>Hibiscus</taxon>
    </lineage>
</organism>
<gene>
    <name evidence="1" type="ORF">V6N11_057927</name>
</gene>
<sequence length="120" mass="13616">MADQTGKWLWPLFQHLLPHSILSRIAACMGPASNGIADMVGWRSEYGSTFRVSKAYELRADINFRERNAVIFENPLPDSQPLLVRCMHLKDATVHALALDRVAAQRSPFPRHLKVWVPPL</sequence>